<keyword evidence="3" id="KW-1185">Reference proteome</keyword>
<organism evidence="2 3">
    <name type="scientific">Butyrivibrio proteoclasticus (strain ATCC 51982 / DSM 14932 / B316)</name>
    <name type="common">Clostridium proteoclasticum</name>
    <dbReference type="NCBI Taxonomy" id="515622"/>
    <lineage>
        <taxon>Bacteria</taxon>
        <taxon>Bacillati</taxon>
        <taxon>Bacillota</taxon>
        <taxon>Clostridia</taxon>
        <taxon>Lachnospirales</taxon>
        <taxon>Lachnospiraceae</taxon>
        <taxon>Butyrivibrio</taxon>
    </lineage>
</organism>
<dbReference type="AlphaFoldDB" id="E0S3H0"/>
<sequence>MNRFNRKRTKNTGIKTPVIYVDNKALLPDAAIDSMVEKVKHDMEIIYLKKAAVFGILGAFVRFVAYVLAFVACALYAENSPVVILGLMVLLLTSAFEMSKASNINAFKKFLHHLLKHEIYLSAPLCSSLLGVLGFIYFLISMPEVYVNYLDLSVFMNWIRALYPILLMIPVYISNKMVNTEWESITNAKLVKKLIADDFEITDDKEYVSKL</sequence>
<accession>E0S3H0</accession>
<keyword evidence="1" id="KW-0472">Membrane</keyword>
<dbReference type="EMBL" id="CP001812">
    <property type="protein sequence ID" value="ADL35952.1"/>
    <property type="molecule type" value="Genomic_DNA"/>
</dbReference>
<feature type="transmembrane region" description="Helical" evidence="1">
    <location>
        <begin position="51"/>
        <end position="77"/>
    </location>
</feature>
<geneLocation type="plasmid" evidence="2 3">
    <name>pCY360</name>
</geneLocation>
<dbReference type="Proteomes" id="UP000001299">
    <property type="component" value="Plasmid pCY360"/>
</dbReference>
<evidence type="ECO:0000313" key="3">
    <source>
        <dbReference type="Proteomes" id="UP000001299"/>
    </source>
</evidence>
<keyword evidence="2" id="KW-0614">Plasmid</keyword>
<name>E0S3H0_BUTPB</name>
<protein>
    <submittedName>
        <fullName evidence="2">Uncharacterized protein</fullName>
    </submittedName>
</protein>
<proteinExistence type="predicted"/>
<evidence type="ECO:0000313" key="2">
    <source>
        <dbReference type="EMBL" id="ADL35952.1"/>
    </source>
</evidence>
<gene>
    <name evidence="2" type="ordered locus">bpr_II011</name>
</gene>
<dbReference type="HOGENOM" id="CLU_1303005_0_0_9"/>
<dbReference type="KEGG" id="bpb:bpr_II011"/>
<evidence type="ECO:0000256" key="1">
    <source>
        <dbReference type="SAM" id="Phobius"/>
    </source>
</evidence>
<dbReference type="RefSeq" id="WP_013282602.1">
    <property type="nucleotide sequence ID" value="NC_014389.1"/>
</dbReference>
<feature type="transmembrane region" description="Helical" evidence="1">
    <location>
        <begin position="119"/>
        <end position="140"/>
    </location>
</feature>
<keyword evidence="1" id="KW-1133">Transmembrane helix</keyword>
<keyword evidence="1" id="KW-0812">Transmembrane</keyword>
<reference evidence="2 3" key="1">
    <citation type="journal article" date="2010" name="PLoS ONE">
        <title>The glycobiome of the rumen bacterium Butyrivibrio proteoclasticus B316(T) highlights adaptation to a polysaccharide-rich environment.</title>
        <authorList>
            <person name="Kelly W.J."/>
            <person name="Leahy S.C."/>
            <person name="Altermann E."/>
            <person name="Yeoman C.J."/>
            <person name="Dunne J.C."/>
            <person name="Kong Z."/>
            <person name="Pacheco D.M."/>
            <person name="Li D."/>
            <person name="Noel S.J."/>
            <person name="Moon C.D."/>
            <person name="Cookson A.L."/>
            <person name="Attwood G.T."/>
        </authorList>
    </citation>
    <scope>NUCLEOTIDE SEQUENCE [LARGE SCALE GENOMIC DNA]</scope>
    <source>
        <strain evidence="3">ATCC 51982 / DSM 14932 / B316</strain>
        <plasmid evidence="3">Plasmid pCY360</plasmid>
    </source>
</reference>
<feature type="transmembrane region" description="Helical" evidence="1">
    <location>
        <begin position="152"/>
        <end position="173"/>
    </location>
</feature>
<feature type="transmembrane region" description="Helical" evidence="1">
    <location>
        <begin position="83"/>
        <end position="99"/>
    </location>
</feature>